<evidence type="ECO:0000313" key="2">
    <source>
        <dbReference type="Proteomes" id="UP000239735"/>
    </source>
</evidence>
<evidence type="ECO:0000313" key="1">
    <source>
        <dbReference type="EMBL" id="SPE29077.1"/>
    </source>
</evidence>
<sequence length="55" mass="5873">MWLALLNIPAYPAYPQIPVTFGRDVMTTGGTSLSTSHLAPPTCELTIVALSTPTR</sequence>
<proteinExistence type="predicted"/>
<name>A0A2N9M0U6_9BACT</name>
<organism evidence="1 2">
    <name type="scientific">Candidatus Sulfuritelmatomonas gaucii</name>
    <dbReference type="NCBI Taxonomy" id="2043161"/>
    <lineage>
        <taxon>Bacteria</taxon>
        <taxon>Pseudomonadati</taxon>
        <taxon>Acidobacteriota</taxon>
        <taxon>Terriglobia</taxon>
        <taxon>Terriglobales</taxon>
        <taxon>Acidobacteriaceae</taxon>
        <taxon>Candidatus Sulfuritelmatomonas</taxon>
    </lineage>
</organism>
<dbReference type="EMBL" id="OKRB01000130">
    <property type="protein sequence ID" value="SPE29077.1"/>
    <property type="molecule type" value="Genomic_DNA"/>
</dbReference>
<dbReference type="Proteomes" id="UP000239735">
    <property type="component" value="Unassembled WGS sequence"/>
</dbReference>
<reference evidence="2" key="1">
    <citation type="submission" date="2018-02" db="EMBL/GenBank/DDBJ databases">
        <authorList>
            <person name="Hausmann B."/>
        </authorList>
    </citation>
    <scope>NUCLEOTIDE SEQUENCE [LARGE SCALE GENOMIC DNA]</scope>
    <source>
        <strain evidence="2">Peat soil MAG SbA5</strain>
    </source>
</reference>
<protein>
    <submittedName>
        <fullName evidence="1">Uncharacterized protein</fullName>
    </submittedName>
</protein>
<accession>A0A2N9M0U6</accession>
<dbReference type="AlphaFoldDB" id="A0A2N9M0U6"/>
<gene>
    <name evidence="1" type="ORF">SBA5_70153</name>
</gene>